<dbReference type="Pfam" id="PF02599">
    <property type="entry name" value="CsrA"/>
    <property type="match status" value="1"/>
</dbReference>
<organism evidence="6 7">
    <name type="scientific">Legionella santicrucis</name>
    <dbReference type="NCBI Taxonomy" id="45074"/>
    <lineage>
        <taxon>Bacteria</taxon>
        <taxon>Pseudomonadati</taxon>
        <taxon>Pseudomonadota</taxon>
        <taxon>Gammaproteobacteria</taxon>
        <taxon>Legionellales</taxon>
        <taxon>Legionellaceae</taxon>
        <taxon>Legionella</taxon>
    </lineage>
</organism>
<dbReference type="InterPro" id="IPR003751">
    <property type="entry name" value="CsrA"/>
</dbReference>
<comment type="similarity">
    <text evidence="5">Belongs to the CsrA/RsmA family.</text>
</comment>
<dbReference type="GO" id="GO:0045947">
    <property type="term" value="P:negative regulation of translational initiation"/>
    <property type="evidence" value="ECO:0007669"/>
    <property type="project" value="UniProtKB-UniRule"/>
</dbReference>
<dbReference type="HAMAP" id="MF_00167">
    <property type="entry name" value="CsrA"/>
    <property type="match status" value="1"/>
</dbReference>
<evidence type="ECO:0000313" key="7">
    <source>
        <dbReference type="Proteomes" id="UP000054703"/>
    </source>
</evidence>
<dbReference type="InterPro" id="IPR036107">
    <property type="entry name" value="CsrA_sf"/>
</dbReference>
<keyword evidence="5" id="KW-0678">Repressor</keyword>
<protein>
    <recommendedName>
        <fullName evidence="5">Translational regulator CsrA</fullName>
    </recommendedName>
    <alternativeName>
        <fullName evidence="5">Carbon storage regulator</fullName>
    </alternativeName>
</protein>
<evidence type="ECO:0000256" key="2">
    <source>
        <dbReference type="ARBA" id="ARBA00022845"/>
    </source>
</evidence>
<dbReference type="GO" id="GO:0006402">
    <property type="term" value="P:mRNA catabolic process"/>
    <property type="evidence" value="ECO:0007669"/>
    <property type="project" value="InterPro"/>
</dbReference>
<evidence type="ECO:0000256" key="4">
    <source>
        <dbReference type="ARBA" id="ARBA00023159"/>
    </source>
</evidence>
<dbReference type="OrthoDB" id="9809061at2"/>
<dbReference type="STRING" id="45074.Lsan_1367"/>
<dbReference type="PANTHER" id="PTHR34984">
    <property type="entry name" value="CARBON STORAGE REGULATOR"/>
    <property type="match status" value="1"/>
</dbReference>
<evidence type="ECO:0000256" key="1">
    <source>
        <dbReference type="ARBA" id="ARBA00022490"/>
    </source>
</evidence>
<keyword evidence="1 5" id="KW-0963">Cytoplasm</keyword>
<name>A0A0W0Z284_9GAMM</name>
<keyword evidence="7" id="KW-1185">Reference proteome</keyword>
<accession>A0A0W0Z284</accession>
<keyword evidence="2 5" id="KW-0810">Translation regulation</keyword>
<evidence type="ECO:0000313" key="6">
    <source>
        <dbReference type="EMBL" id="KTD63249.1"/>
    </source>
</evidence>
<dbReference type="AlphaFoldDB" id="A0A0W0Z284"/>
<dbReference type="Proteomes" id="UP000054703">
    <property type="component" value="Unassembled WGS sequence"/>
</dbReference>
<dbReference type="PANTHER" id="PTHR34984:SF1">
    <property type="entry name" value="CARBON STORAGE REGULATOR"/>
    <property type="match status" value="1"/>
</dbReference>
<dbReference type="SUPFAM" id="SSF117130">
    <property type="entry name" value="CsrA-like"/>
    <property type="match status" value="1"/>
</dbReference>
<proteinExistence type="inferred from homology"/>
<reference evidence="6 7" key="1">
    <citation type="submission" date="2015-11" db="EMBL/GenBank/DDBJ databases">
        <title>Genomic analysis of 38 Legionella species identifies large and diverse effector repertoires.</title>
        <authorList>
            <person name="Burstein D."/>
            <person name="Amaro F."/>
            <person name="Zusman T."/>
            <person name="Lifshitz Z."/>
            <person name="Cohen O."/>
            <person name="Gilbert J.A."/>
            <person name="Pupko T."/>
            <person name="Shuman H.A."/>
            <person name="Segal G."/>
        </authorList>
    </citation>
    <scope>NUCLEOTIDE SEQUENCE [LARGE SCALE GENOMIC DNA]</scope>
    <source>
        <strain evidence="6 7">SC-63-C7</strain>
    </source>
</reference>
<comment type="subunit">
    <text evidence="5">Homodimer; the beta-strands of each monomer intercalate to form a hydrophobic core, while the alpha-helices form wings that extend away from the core.</text>
</comment>
<sequence>MLVLTRRIGERIFLDNGKIEIAFLYHRRGQVAFGIKAPPDIDIDRQEIFILKQQNKMNENILPSSDD</sequence>
<evidence type="ECO:0000256" key="5">
    <source>
        <dbReference type="HAMAP-Rule" id="MF_00167"/>
    </source>
</evidence>
<dbReference type="GO" id="GO:0045948">
    <property type="term" value="P:positive regulation of translational initiation"/>
    <property type="evidence" value="ECO:0007669"/>
    <property type="project" value="UniProtKB-UniRule"/>
</dbReference>
<dbReference type="RefSeq" id="WP_058513826.1">
    <property type="nucleotide sequence ID" value="NZ_CAAAIH010000039.1"/>
</dbReference>
<dbReference type="GO" id="GO:0005829">
    <property type="term" value="C:cytosol"/>
    <property type="evidence" value="ECO:0007669"/>
    <property type="project" value="TreeGrafter"/>
</dbReference>
<dbReference type="GO" id="GO:0006109">
    <property type="term" value="P:regulation of carbohydrate metabolic process"/>
    <property type="evidence" value="ECO:0007669"/>
    <property type="project" value="UniProtKB-UniRule"/>
</dbReference>
<comment type="caution">
    <text evidence="6">The sequence shown here is derived from an EMBL/GenBank/DDBJ whole genome shotgun (WGS) entry which is preliminary data.</text>
</comment>
<dbReference type="Gene3D" id="2.60.40.4380">
    <property type="entry name" value="Translational regulator CsrA"/>
    <property type="match status" value="1"/>
</dbReference>
<dbReference type="GO" id="GO:0048027">
    <property type="term" value="F:mRNA 5'-UTR binding"/>
    <property type="evidence" value="ECO:0007669"/>
    <property type="project" value="UniProtKB-UniRule"/>
</dbReference>
<dbReference type="EMBL" id="LNYU01000029">
    <property type="protein sequence ID" value="KTD63249.1"/>
    <property type="molecule type" value="Genomic_DNA"/>
</dbReference>
<comment type="subcellular location">
    <subcellularLocation>
        <location evidence="5">Cytoplasm</location>
    </subcellularLocation>
</comment>
<evidence type="ECO:0000256" key="3">
    <source>
        <dbReference type="ARBA" id="ARBA00022884"/>
    </source>
</evidence>
<dbReference type="PATRIC" id="fig|45074.5.peg.1456"/>
<keyword evidence="3 5" id="KW-0694">RNA-binding</keyword>
<keyword evidence="4 5" id="KW-0010">Activator</keyword>
<comment type="function">
    <text evidence="5">A key translational regulator that binds mRNA to regulate translation initiation and/or mRNA stability. Mediates global changes in gene expression, shifting from rapid growth to stress survival by linking envelope stress, the stringent response and the catabolite repression systems. Usually binds in the 5'-UTR; binding at or near the Shine-Dalgarno sequence prevents ribosome-binding, repressing translation, binding elsewhere in the 5'-UTR can activate translation and/or stabilize the mRNA. Its function is antagonized by small RNA(s).</text>
</comment>
<gene>
    <name evidence="6" type="primary">lvrC_1</name>
    <name evidence="5" type="synonym">csrA</name>
    <name evidence="6" type="ORF">Lsan_1367</name>
</gene>